<dbReference type="Gene3D" id="1.20.1280.50">
    <property type="match status" value="1"/>
</dbReference>
<dbReference type="InterPro" id="IPR036047">
    <property type="entry name" value="F-box-like_dom_sf"/>
</dbReference>
<evidence type="ECO:0000256" key="1">
    <source>
        <dbReference type="SAM" id="MobiDB-lite"/>
    </source>
</evidence>
<dbReference type="SUPFAM" id="SSF81383">
    <property type="entry name" value="F-box domain"/>
    <property type="match status" value="1"/>
</dbReference>
<dbReference type="InterPro" id="IPR001810">
    <property type="entry name" value="F-box_dom"/>
</dbReference>
<dbReference type="PROSITE" id="PS50181">
    <property type="entry name" value="FBOX"/>
    <property type="match status" value="1"/>
</dbReference>
<name>A0A9P7K6E0_9AGAR</name>
<dbReference type="Pfam" id="PF00646">
    <property type="entry name" value="F-box"/>
    <property type="match status" value="1"/>
</dbReference>
<evidence type="ECO:0000259" key="2">
    <source>
        <dbReference type="PROSITE" id="PS50181"/>
    </source>
</evidence>
<feature type="region of interest" description="Disordered" evidence="1">
    <location>
        <begin position="1"/>
        <end position="39"/>
    </location>
</feature>
<feature type="domain" description="F-box" evidence="2">
    <location>
        <begin position="52"/>
        <end position="101"/>
    </location>
</feature>
<comment type="caution">
    <text evidence="3">The sequence shown here is derived from an EMBL/GenBank/DDBJ whole genome shotgun (WGS) entry which is preliminary data.</text>
</comment>
<organism evidence="3 4">
    <name type="scientific">Sphagnurus paluster</name>
    <dbReference type="NCBI Taxonomy" id="117069"/>
    <lineage>
        <taxon>Eukaryota</taxon>
        <taxon>Fungi</taxon>
        <taxon>Dikarya</taxon>
        <taxon>Basidiomycota</taxon>
        <taxon>Agaricomycotina</taxon>
        <taxon>Agaricomycetes</taxon>
        <taxon>Agaricomycetidae</taxon>
        <taxon>Agaricales</taxon>
        <taxon>Tricholomatineae</taxon>
        <taxon>Lyophyllaceae</taxon>
        <taxon>Sphagnurus</taxon>
    </lineage>
</organism>
<reference evidence="3" key="2">
    <citation type="submission" date="2021-10" db="EMBL/GenBank/DDBJ databases">
        <title>Phylogenomics reveals ancestral predisposition of the termite-cultivated fungus Termitomyces towards a domesticated lifestyle.</title>
        <authorList>
            <person name="Auxier B."/>
            <person name="Grum-Grzhimaylo A."/>
            <person name="Cardenas M.E."/>
            <person name="Lodge J.D."/>
            <person name="Laessoe T."/>
            <person name="Pedersen O."/>
            <person name="Smith M.E."/>
            <person name="Kuyper T.W."/>
            <person name="Franco-Molano E.A."/>
            <person name="Baroni T.J."/>
            <person name="Aanen D.K."/>
        </authorList>
    </citation>
    <scope>NUCLEOTIDE SEQUENCE</scope>
    <source>
        <strain evidence="3">D49</strain>
    </source>
</reference>
<proteinExistence type="predicted"/>
<gene>
    <name evidence="3" type="ORF">H0H81_002225</name>
</gene>
<feature type="region of interest" description="Disordered" evidence="1">
    <location>
        <begin position="411"/>
        <end position="430"/>
    </location>
</feature>
<evidence type="ECO:0000313" key="4">
    <source>
        <dbReference type="Proteomes" id="UP000717328"/>
    </source>
</evidence>
<reference evidence="3" key="1">
    <citation type="submission" date="2021-02" db="EMBL/GenBank/DDBJ databases">
        <authorList>
            <person name="Nieuwenhuis M."/>
            <person name="Van De Peppel L.J.J."/>
        </authorList>
    </citation>
    <scope>NUCLEOTIDE SEQUENCE</scope>
    <source>
        <strain evidence="3">D49</strain>
    </source>
</reference>
<dbReference type="Proteomes" id="UP000717328">
    <property type="component" value="Unassembled WGS sequence"/>
</dbReference>
<keyword evidence="4" id="KW-1185">Reference proteome</keyword>
<dbReference type="OrthoDB" id="2322499at2759"/>
<accession>A0A9P7K6E0</accession>
<dbReference type="EMBL" id="JABCKI010005787">
    <property type="protein sequence ID" value="KAG5638024.1"/>
    <property type="molecule type" value="Genomic_DNA"/>
</dbReference>
<protein>
    <recommendedName>
        <fullName evidence="2">F-box domain-containing protein</fullName>
    </recommendedName>
</protein>
<dbReference type="AlphaFoldDB" id="A0A9P7K6E0"/>
<sequence length="701" mass="80361">MKAESSKMGASRSLRPRKKAKLDADMDADSDYQESKEIQKIPKKRSNKAGKLAGLIDLPIDVLFEIFGHVRPFDLLRLARMTKEFRRLLMHKSSKSVWKTALQQITGLPECPAEMSEPQWVNLVFDPHCHVKRGKRAILISQLEKIKQEYVVIKDKDARVAFVAERRRRMAELGEVKVHYQYGQLPLLTDEKHARICADWALTQTVDRNSELQHLKTERRLELTQLGYGKDIEGIRAPDSLKNHDLVKKPQKLTERSTLFHSVPFKISDVRGLVWKNISPQIIQFMNEMRAKRLAREHAELVLERKPSAIAVFKEYKDNLLNLTDIMPEGLDFCDFHPVKAILEQPTGVLVDETSFTEIVPLLPDLIVNWRRTLDSQLLTILRRGLQVDKRRSRTHFTTWGFNFYDDDTFPSDDSEDSEPSLNKESMSTSDEAVPLEKLKLATTVFQCSACSKTLPDISDSDFEFDMDEDFFGYPHKSPPLFYPHVLGHSCLTRKMSYHYHWFGISTHEPASRLDNSDKIRRKWTSGPLHFASRMSNCANKLVKEAGLDPEKATAEDMDNLGDIWFACLECAMILVSSPKDCDKKYPHETVALTWRDAVEHYGRKHPNSKGEPRLKKLSAQELETGLGEYHANPMPSKNNADLALDYFGAVTDSDEKPDQTWICVHCRDTRAEFHASELDDVKSHITDAYASQSFYLVPEG</sequence>
<evidence type="ECO:0000313" key="3">
    <source>
        <dbReference type="EMBL" id="KAG5638024.1"/>
    </source>
</evidence>